<proteinExistence type="predicted"/>
<protein>
    <recommendedName>
        <fullName evidence="2">SuB0782 undefined product 764400:764714 forward MW:11955</fullName>
    </recommendedName>
</protein>
<reference evidence="1" key="1">
    <citation type="submission" date="2020-01" db="EMBL/GenBank/DDBJ databases">
        <title>Vaginal microbiome of pregnant Indian women: Insights into the genome of dominants Lactobacillus species.</title>
        <authorList>
            <person name="Das B."/>
            <person name="Mehta O."/>
            <person name="Ghosh T.S."/>
            <person name="Kothidar A."/>
            <person name="Gowtham M.R."/>
            <person name="Mitra R."/>
            <person name="Kshetrapal P."/>
            <person name="Wadhwa N."/>
            <person name="Thiruvengadam R."/>
            <person name="Nair G.B."/>
            <person name="Bhatnagar S."/>
            <person name="Das B."/>
        </authorList>
    </citation>
    <scope>NUCLEOTIDE SEQUENCE</scope>
    <source>
        <strain evidence="1">Indica</strain>
    </source>
</reference>
<evidence type="ECO:0000313" key="1">
    <source>
        <dbReference type="EMBL" id="NDJ74103.1"/>
    </source>
</evidence>
<name>A0A6B2FXN9_9LACO</name>
<dbReference type="AlphaFoldDB" id="A0A6B2FXN9"/>
<sequence>MKKKFSAGYSEDIAKEYVDVNLPFKVLSTALETQTKWKNGENTGEVVAYKAWFIQKGTEPFKVKFTDSVKLPKFLSEVKFTDLEACEVQRNVYFKAKGLSEV</sequence>
<gene>
    <name evidence="1" type="ORF">GWG61_06320</name>
</gene>
<dbReference type="EMBL" id="JAADJO010000013">
    <property type="protein sequence ID" value="NDJ74103.1"/>
    <property type="molecule type" value="Genomic_DNA"/>
</dbReference>
<dbReference type="RefSeq" id="WP_144231637.1">
    <property type="nucleotide sequence ID" value="NZ_CAZZQF010000001.1"/>
</dbReference>
<organism evidence="1">
    <name type="scientific">Lactobacillus paragasseri</name>
    <dbReference type="NCBI Taxonomy" id="2107999"/>
    <lineage>
        <taxon>Bacteria</taxon>
        <taxon>Bacillati</taxon>
        <taxon>Bacillota</taxon>
        <taxon>Bacilli</taxon>
        <taxon>Lactobacillales</taxon>
        <taxon>Lactobacillaceae</taxon>
        <taxon>Lactobacillus</taxon>
    </lineage>
</organism>
<evidence type="ECO:0008006" key="2">
    <source>
        <dbReference type="Google" id="ProtNLM"/>
    </source>
</evidence>
<accession>A0A6B2FXN9</accession>
<comment type="caution">
    <text evidence="1">The sequence shown here is derived from an EMBL/GenBank/DDBJ whole genome shotgun (WGS) entry which is preliminary data.</text>
</comment>